<protein>
    <submittedName>
        <fullName evidence="1">Uncharacterized protein</fullName>
    </submittedName>
</protein>
<dbReference type="AlphaFoldDB" id="A0AAV2J8L5"/>
<proteinExistence type="predicted"/>
<evidence type="ECO:0000313" key="1">
    <source>
        <dbReference type="EMBL" id="CAL1573827.1"/>
    </source>
</evidence>
<dbReference type="Proteomes" id="UP001497482">
    <property type="component" value="Chromosome 11"/>
</dbReference>
<keyword evidence="2" id="KW-1185">Reference proteome</keyword>
<accession>A0AAV2J8L5</accession>
<gene>
    <name evidence="1" type="ORF">KC01_LOCUS5651</name>
</gene>
<organism evidence="1 2">
    <name type="scientific">Knipowitschia caucasica</name>
    <name type="common">Caucasian dwarf goby</name>
    <name type="synonym">Pomatoschistus caucasicus</name>
    <dbReference type="NCBI Taxonomy" id="637954"/>
    <lineage>
        <taxon>Eukaryota</taxon>
        <taxon>Metazoa</taxon>
        <taxon>Chordata</taxon>
        <taxon>Craniata</taxon>
        <taxon>Vertebrata</taxon>
        <taxon>Euteleostomi</taxon>
        <taxon>Actinopterygii</taxon>
        <taxon>Neopterygii</taxon>
        <taxon>Teleostei</taxon>
        <taxon>Neoteleostei</taxon>
        <taxon>Acanthomorphata</taxon>
        <taxon>Gobiaria</taxon>
        <taxon>Gobiiformes</taxon>
        <taxon>Gobioidei</taxon>
        <taxon>Gobiidae</taxon>
        <taxon>Gobiinae</taxon>
        <taxon>Knipowitschia</taxon>
    </lineage>
</organism>
<evidence type="ECO:0000313" key="2">
    <source>
        <dbReference type="Proteomes" id="UP001497482"/>
    </source>
</evidence>
<sequence>MRSSVFHLMARVTSCLAPSYAPRTCNRALGCEVVIFFAGTLTGILMQRPCKCCNFVAQKRGYLLKHFRLKHGTFTRLPKISKLLQRQNLANDVTEQRRVIIDGLAIILGDDPSKLLQDKFESFDG</sequence>
<name>A0AAV2J8L5_KNICA</name>
<reference evidence="1 2" key="1">
    <citation type="submission" date="2024-04" db="EMBL/GenBank/DDBJ databases">
        <authorList>
            <person name="Waldvogel A.-M."/>
            <person name="Schoenle A."/>
        </authorList>
    </citation>
    <scope>NUCLEOTIDE SEQUENCE [LARGE SCALE GENOMIC DNA]</scope>
</reference>
<dbReference type="EMBL" id="OZ035833">
    <property type="protein sequence ID" value="CAL1573827.1"/>
    <property type="molecule type" value="Genomic_DNA"/>
</dbReference>